<comment type="caution">
    <text evidence="1">The sequence shown here is derived from an EMBL/GenBank/DDBJ whole genome shotgun (WGS) entry which is preliminary data.</text>
</comment>
<organism evidence="1 2">
    <name type="scientific">Porites evermanni</name>
    <dbReference type="NCBI Taxonomy" id="104178"/>
    <lineage>
        <taxon>Eukaryota</taxon>
        <taxon>Metazoa</taxon>
        <taxon>Cnidaria</taxon>
        <taxon>Anthozoa</taxon>
        <taxon>Hexacorallia</taxon>
        <taxon>Scleractinia</taxon>
        <taxon>Fungiina</taxon>
        <taxon>Poritidae</taxon>
        <taxon>Porites</taxon>
    </lineage>
</organism>
<proteinExistence type="predicted"/>
<sequence>MDSTLETLIENIYVWSKEAPLLGDFNINKSGGTSTITSEGTDTDAVSAPNSMKLKAFINSKITRENKFEVPEIMQEFVLNYLSKLQVGKATGLDGISAQLLCVAATCYNVFLDKGHQSEYQYWKLKTFRRVGKNKLESVLSIRLETD</sequence>
<reference evidence="1 2" key="1">
    <citation type="submission" date="2022-05" db="EMBL/GenBank/DDBJ databases">
        <authorList>
            <consortium name="Genoscope - CEA"/>
            <person name="William W."/>
        </authorList>
    </citation>
    <scope>NUCLEOTIDE SEQUENCE [LARGE SCALE GENOMIC DNA]</scope>
</reference>
<keyword evidence="2" id="KW-1185">Reference proteome</keyword>
<protein>
    <submittedName>
        <fullName evidence="1">Uncharacterized protein</fullName>
    </submittedName>
</protein>
<evidence type="ECO:0000313" key="2">
    <source>
        <dbReference type="Proteomes" id="UP001159427"/>
    </source>
</evidence>
<accession>A0ABN8MAF0</accession>
<dbReference type="EMBL" id="CALNXI010000357">
    <property type="protein sequence ID" value="CAH3025533.1"/>
    <property type="molecule type" value="Genomic_DNA"/>
</dbReference>
<evidence type="ECO:0000313" key="1">
    <source>
        <dbReference type="EMBL" id="CAH3025533.1"/>
    </source>
</evidence>
<gene>
    <name evidence="1" type="ORF">PEVE_00026354</name>
</gene>
<dbReference type="Proteomes" id="UP001159427">
    <property type="component" value="Unassembled WGS sequence"/>
</dbReference>
<name>A0ABN8MAF0_9CNID</name>